<feature type="region of interest" description="Disordered" evidence="1">
    <location>
        <begin position="764"/>
        <end position="786"/>
    </location>
</feature>
<evidence type="ECO:0000256" key="1">
    <source>
        <dbReference type="SAM" id="MobiDB-lite"/>
    </source>
</evidence>
<dbReference type="InterPro" id="IPR001357">
    <property type="entry name" value="BRCT_dom"/>
</dbReference>
<feature type="region of interest" description="Disordered" evidence="1">
    <location>
        <begin position="124"/>
        <end position="145"/>
    </location>
</feature>
<feature type="region of interest" description="Disordered" evidence="1">
    <location>
        <begin position="61"/>
        <end position="80"/>
    </location>
</feature>
<feature type="domain" description="BRCT" evidence="2">
    <location>
        <begin position="589"/>
        <end position="668"/>
    </location>
</feature>
<dbReference type="Proteomes" id="UP000078544">
    <property type="component" value="Unassembled WGS sequence"/>
</dbReference>
<sequence length="932" mass="102698">MGSPPRKPLVSPPKDSLKSPAKRIGGIVCPVSVMTPRSGQLPEIISCVSSVSTSQFLRLPASRPRSPFKDQSFQSTRTEKLDQLHKEGSLLLQSPAKKAPLREASSLMGPQTVRPTVVYETGEGDRLRIPGNDTVRQPAKDIQDDSEGLPEHLLVNPRFPADLLKNSSDCTDLTLDQPIPNSANGDLKSCMHNATASHEMHIADELGFLTDLQGSFRGSSHNLLVRHAQAPENCEWSFARDLVVGIEASDQQAVRPDTFSKLRINNVGIAGQSSPQAKPPNDNFSESPSAAPDQNNSPCCTRRRSRRPAIGSVLASCQLDTRHSQSRMCSESSVYTKDDESNADRVLGTKTGISSPVNSTTEIGTQQPDMPFHDAQIRGNCANNLTNGIHEKKTRSRPKDDNGVKENPASHEETIKQALAIQRSPCSVDGPGPEDETSSESDQEYGDENQRPASPIVSRKMRPVFNITPSRPMPQQSFYTTTKVPLKPADDSELNLAIKRSFSAPRIKSKNSAEASETYETNSFSGRKMETEASILATDRPFMSAQGTKYSKTIVAVRQDVDPSLLQGAVVLVDVHTAEGVDAGGIFVELLNTMGATCINNWDRNSDSVAAVETLERAGVTHVVFKDGSMKTMERVRESNDVIHCVGVNWVLDCERESRWLDERPYYLDSTQIFDDGARHCRSLKPTGTASVDGRIQTASIESSRSLHTPRKRRDSTLWMRTPPEQDSPWSDGDQDPTWSRALLTPVPKTPAPEAIARYASELDQTPFSEDELSEASPTGKSFMTRTCPAKRDTRVQLEDHDEHHEVDSISLSRLATARRRSLPHAPKVGSPLARHDQVLLDQFGGLHRINYLSELPRKLTNHPAGSVSNDNSAFGIWLRERPDNTSPFGKPGVIDNINFFKPDEYGRPLRRITYTPDDANLRQNLSVFAKS</sequence>
<feature type="compositionally biased region" description="Polar residues" evidence="1">
    <location>
        <begin position="326"/>
        <end position="335"/>
    </location>
</feature>
<feature type="region of interest" description="Disordered" evidence="1">
    <location>
        <begin position="699"/>
        <end position="747"/>
    </location>
</feature>
<dbReference type="AlphaFoldDB" id="A0A167Y2I3"/>
<dbReference type="GO" id="GO:0000278">
    <property type="term" value="P:mitotic cell cycle"/>
    <property type="evidence" value="ECO:0007669"/>
    <property type="project" value="TreeGrafter"/>
</dbReference>
<gene>
    <name evidence="3" type="ORF">AAL_07011</name>
</gene>
<keyword evidence="4" id="KW-1185">Reference proteome</keyword>
<name>A0A167Y2I3_9HYPO</name>
<feature type="region of interest" description="Disordered" evidence="1">
    <location>
        <begin position="1"/>
        <end position="21"/>
    </location>
</feature>
<dbReference type="CDD" id="cd17716">
    <property type="entry name" value="BRCT_microcephalin_rpt1"/>
    <property type="match status" value="1"/>
</dbReference>
<evidence type="ECO:0000313" key="4">
    <source>
        <dbReference type="Proteomes" id="UP000078544"/>
    </source>
</evidence>
<feature type="region of interest" description="Disordered" evidence="1">
    <location>
        <begin position="270"/>
        <end position="305"/>
    </location>
</feature>
<protein>
    <submittedName>
        <fullName evidence="3">Brct domain containing protein</fullName>
    </submittedName>
</protein>
<dbReference type="EMBL" id="AZGY01000020">
    <property type="protein sequence ID" value="KZZ90785.1"/>
    <property type="molecule type" value="Genomic_DNA"/>
</dbReference>
<dbReference type="InterPro" id="IPR036420">
    <property type="entry name" value="BRCT_dom_sf"/>
</dbReference>
<dbReference type="PROSITE" id="PS50172">
    <property type="entry name" value="BRCT"/>
    <property type="match status" value="1"/>
</dbReference>
<evidence type="ECO:0000259" key="2">
    <source>
        <dbReference type="PROSITE" id="PS50172"/>
    </source>
</evidence>
<dbReference type="OrthoDB" id="2384350at2759"/>
<evidence type="ECO:0000313" key="3">
    <source>
        <dbReference type="EMBL" id="KZZ90785.1"/>
    </source>
</evidence>
<proteinExistence type="predicted"/>
<dbReference type="PANTHER" id="PTHR14625">
    <property type="entry name" value="MICROCEPHALIN"/>
    <property type="match status" value="1"/>
</dbReference>
<dbReference type="SUPFAM" id="SSF52113">
    <property type="entry name" value="BRCT domain"/>
    <property type="match status" value="1"/>
</dbReference>
<feature type="compositionally biased region" description="Polar residues" evidence="1">
    <location>
        <begin position="467"/>
        <end position="477"/>
    </location>
</feature>
<dbReference type="STRING" id="1081109.A0A167Y2I3"/>
<dbReference type="Gene3D" id="3.40.50.10190">
    <property type="entry name" value="BRCT domain"/>
    <property type="match status" value="1"/>
</dbReference>
<feature type="region of interest" description="Disordered" evidence="1">
    <location>
        <begin position="326"/>
        <end position="477"/>
    </location>
</feature>
<feature type="compositionally biased region" description="Polar residues" evidence="1">
    <location>
        <begin position="351"/>
        <end position="368"/>
    </location>
</feature>
<reference evidence="3 4" key="1">
    <citation type="journal article" date="2016" name="Genome Biol. Evol.">
        <title>Divergent and convergent evolution of fungal pathogenicity.</title>
        <authorList>
            <person name="Shang Y."/>
            <person name="Xiao G."/>
            <person name="Zheng P."/>
            <person name="Cen K."/>
            <person name="Zhan S."/>
            <person name="Wang C."/>
        </authorList>
    </citation>
    <scope>NUCLEOTIDE SEQUENCE [LARGE SCALE GENOMIC DNA]</scope>
    <source>
        <strain evidence="3 4">RCEF 2490</strain>
    </source>
</reference>
<feature type="compositionally biased region" description="Polar residues" evidence="1">
    <location>
        <begin position="776"/>
        <end position="785"/>
    </location>
</feature>
<organism evidence="3 4">
    <name type="scientific">Moelleriella libera RCEF 2490</name>
    <dbReference type="NCBI Taxonomy" id="1081109"/>
    <lineage>
        <taxon>Eukaryota</taxon>
        <taxon>Fungi</taxon>
        <taxon>Dikarya</taxon>
        <taxon>Ascomycota</taxon>
        <taxon>Pezizomycotina</taxon>
        <taxon>Sordariomycetes</taxon>
        <taxon>Hypocreomycetidae</taxon>
        <taxon>Hypocreales</taxon>
        <taxon>Clavicipitaceae</taxon>
        <taxon>Moelleriella</taxon>
    </lineage>
</organism>
<dbReference type="InterPro" id="IPR022047">
    <property type="entry name" value="Microcephalin-like"/>
</dbReference>
<comment type="caution">
    <text evidence="3">The sequence shown here is derived from an EMBL/GenBank/DDBJ whole genome shotgun (WGS) entry which is preliminary data.</text>
</comment>
<feature type="compositionally biased region" description="Polar residues" evidence="1">
    <location>
        <begin position="271"/>
        <end position="294"/>
    </location>
</feature>
<feature type="compositionally biased region" description="Acidic residues" evidence="1">
    <location>
        <begin position="432"/>
        <end position="447"/>
    </location>
</feature>
<dbReference type="PANTHER" id="PTHR14625:SF3">
    <property type="entry name" value="MICROCEPHALIN"/>
    <property type="match status" value="1"/>
</dbReference>
<feature type="compositionally biased region" description="Pro residues" evidence="1">
    <location>
        <begin position="1"/>
        <end position="11"/>
    </location>
</feature>
<feature type="compositionally biased region" description="Basic and acidic residues" evidence="1">
    <location>
        <begin position="397"/>
        <end position="415"/>
    </location>
</feature>
<accession>A0A167Y2I3</accession>